<keyword evidence="2" id="KW-1185">Reference proteome</keyword>
<proteinExistence type="predicted"/>
<dbReference type="RefSeq" id="WP_150966467.1">
    <property type="nucleotide sequence ID" value="NZ_VZZJ01000035.1"/>
</dbReference>
<accession>A0A6N6ML87</accession>
<organism evidence="1 2">
    <name type="scientific">Methylobacterium planeticum</name>
    <dbReference type="NCBI Taxonomy" id="2615211"/>
    <lineage>
        <taxon>Bacteria</taxon>
        <taxon>Pseudomonadati</taxon>
        <taxon>Pseudomonadota</taxon>
        <taxon>Alphaproteobacteria</taxon>
        <taxon>Hyphomicrobiales</taxon>
        <taxon>Methylobacteriaceae</taxon>
        <taxon>Methylobacterium</taxon>
    </lineage>
</organism>
<reference evidence="1 2" key="1">
    <citation type="submission" date="2019-09" db="EMBL/GenBank/DDBJ databases">
        <title>YIM 132548 draft genome.</title>
        <authorList>
            <person name="Jiang L."/>
        </authorList>
    </citation>
    <scope>NUCLEOTIDE SEQUENCE [LARGE SCALE GENOMIC DNA]</scope>
    <source>
        <strain evidence="1 2">YIM 132548</strain>
    </source>
</reference>
<dbReference type="EMBL" id="VZZJ01000035">
    <property type="protein sequence ID" value="KAB1069905.1"/>
    <property type="molecule type" value="Genomic_DNA"/>
</dbReference>
<sequence length="72" mass="8189">MVGLPEDLTLDVVDHLLGEAEEHRIEQVVLIEHLTRQAESTVAAERILTEIEAIIAALRCRRSYLEAMRVRP</sequence>
<protein>
    <submittedName>
        <fullName evidence="1">Uncharacterized protein</fullName>
    </submittedName>
</protein>
<dbReference type="AlphaFoldDB" id="A0A6N6ML87"/>
<evidence type="ECO:0000313" key="1">
    <source>
        <dbReference type="EMBL" id="KAB1069905.1"/>
    </source>
</evidence>
<dbReference type="Proteomes" id="UP000441523">
    <property type="component" value="Unassembled WGS sequence"/>
</dbReference>
<evidence type="ECO:0000313" key="2">
    <source>
        <dbReference type="Proteomes" id="UP000441523"/>
    </source>
</evidence>
<gene>
    <name evidence="1" type="ORF">F6X51_24660</name>
</gene>
<comment type="caution">
    <text evidence="1">The sequence shown here is derived from an EMBL/GenBank/DDBJ whole genome shotgun (WGS) entry which is preliminary data.</text>
</comment>
<name>A0A6N6ML87_9HYPH</name>